<reference evidence="1" key="1">
    <citation type="submission" date="2007-11" db="EMBL/GenBank/DDBJ databases">
        <authorList>
            <person name="Fulton L."/>
            <person name="Clifton S."/>
            <person name="Fulton B."/>
            <person name="Xu J."/>
            <person name="Minx P."/>
            <person name="Pepin K.H."/>
            <person name="Johnson M."/>
            <person name="Thiruvilangam P."/>
            <person name="Bhonagiri V."/>
            <person name="Nash W.E."/>
            <person name="Mardis E.R."/>
            <person name="Wilson R.K."/>
        </authorList>
    </citation>
    <scope>NUCLEOTIDE SEQUENCE [LARGE SCALE GENOMIC DNA]</scope>
    <source>
        <strain evidence="1">DSM 14662</strain>
    </source>
</reference>
<reference evidence="1" key="2">
    <citation type="submission" date="2013-11" db="EMBL/GenBank/DDBJ databases">
        <title>Draft genome sequence of Anaerostipes caccae (DSM 14662).</title>
        <authorList>
            <person name="Sudarsanam P."/>
            <person name="Ley R."/>
            <person name="Guruge J."/>
            <person name="Turnbaugh P.J."/>
            <person name="Mahowald M."/>
            <person name="Liep D."/>
            <person name="Gordon J."/>
        </authorList>
    </citation>
    <scope>NUCLEOTIDE SEQUENCE</scope>
    <source>
        <strain evidence="1">DSM 14662</strain>
    </source>
</reference>
<organism evidence="1 2">
    <name type="scientific">Anaerostipes caccae (strain DSM 14662 / CCUG 47493 / JCM 13470 / NCIMB 13811 / L1-92)</name>
    <dbReference type="NCBI Taxonomy" id="411490"/>
    <lineage>
        <taxon>Bacteria</taxon>
        <taxon>Bacillati</taxon>
        <taxon>Bacillota</taxon>
        <taxon>Clostridia</taxon>
        <taxon>Lachnospirales</taxon>
        <taxon>Lachnospiraceae</taxon>
        <taxon>Anaerostipes</taxon>
    </lineage>
</organism>
<dbReference type="EMBL" id="ABAX03000038">
    <property type="protein sequence ID" value="EDR95916.1"/>
    <property type="molecule type" value="Genomic_DNA"/>
</dbReference>
<dbReference type="STRING" id="411490.ANACAC_03591"/>
<dbReference type="AlphaFoldDB" id="B0MIY6"/>
<protein>
    <submittedName>
        <fullName evidence="1">Uncharacterized protein</fullName>
    </submittedName>
</protein>
<evidence type="ECO:0000313" key="1">
    <source>
        <dbReference type="EMBL" id="EDR95916.1"/>
    </source>
</evidence>
<proteinExistence type="predicted"/>
<gene>
    <name evidence="1" type="ORF">ANACAC_03591</name>
</gene>
<dbReference type="Proteomes" id="UP000004935">
    <property type="component" value="Unassembled WGS sequence"/>
</dbReference>
<sequence>MNAKKVIPHLEYKKGITYSPAFGSLVETPGPLSREYISLLYLSHRVILSK</sequence>
<evidence type="ECO:0000313" key="2">
    <source>
        <dbReference type="Proteomes" id="UP000004935"/>
    </source>
</evidence>
<accession>B0MIY6</accession>
<name>B0MIY6_ANACD</name>
<dbReference type="HOGENOM" id="CLU_3113889_0_0_9"/>
<comment type="caution">
    <text evidence="1">The sequence shown here is derived from an EMBL/GenBank/DDBJ whole genome shotgun (WGS) entry which is preliminary data.</text>
</comment>
<keyword evidence="2" id="KW-1185">Reference proteome</keyword>